<evidence type="ECO:0000313" key="4">
    <source>
        <dbReference type="Proteomes" id="UP000012073"/>
    </source>
</evidence>
<dbReference type="InterPro" id="IPR005201">
    <property type="entry name" value="TIM_ENGase"/>
</dbReference>
<feature type="compositionally biased region" description="Low complexity" evidence="1">
    <location>
        <begin position="512"/>
        <end position="533"/>
    </location>
</feature>
<proteinExistence type="predicted"/>
<feature type="domain" description="Cytosolic endo-beta-N-acetylglucosaminidase TIM barrel" evidence="2">
    <location>
        <begin position="2"/>
        <end position="275"/>
    </location>
</feature>
<dbReference type="KEGG" id="ccp:CHC_T00009347001"/>
<feature type="compositionally biased region" description="Polar residues" evidence="1">
    <location>
        <begin position="755"/>
        <end position="785"/>
    </location>
</feature>
<dbReference type="Gene3D" id="2.60.120.260">
    <property type="entry name" value="Galactose-binding domain-like"/>
    <property type="match status" value="1"/>
</dbReference>
<dbReference type="PANTHER" id="PTHR13246:SF1">
    <property type="entry name" value="CYTOSOLIC ENDO-BETA-N-ACETYLGLUCOSAMINIDASE"/>
    <property type="match status" value="1"/>
</dbReference>
<gene>
    <name evidence="3" type="ORF">CHC_T00009347001</name>
</gene>
<dbReference type="Proteomes" id="UP000012073">
    <property type="component" value="Unassembled WGS sequence"/>
</dbReference>
<evidence type="ECO:0000256" key="1">
    <source>
        <dbReference type="SAM" id="MobiDB-lite"/>
    </source>
</evidence>
<sequence>MWRFNHWAYVDIFVYFSHYCVTIPPVGYIHAAHKHGALVLGTLIFEWEKGAKELQNILVSFKTRARAASQLASIAKFYGFDGWLVNVEVELPGGSSAASDLAAFVGDLTRATRKIVGLVSEVIWYDSVTRDGSLRWQNELNQDNEQFFKAAGSIFTNYHWDRNAPVRSAVKAGTRRTDVFTGIDIHGRKTYGGGGFQAHLALRAIKQGGTSAALFAPAWTVEKCPPNVSDPRELEDRFWTGPSGRFGRESVAQYFKERPVLTQIPFSTSFDPGWGPRLMEKGVVKSPDRYFNMAQQHIQPSFMRTYVAAGDVSASELCLSHEEAFNGSASIKTRFAFSESRMLSGSFAILRLLVANLTFPTRLSSRITKSQEGAIRVSYSYLAKSEKDPISAGDDFGLVFMVSSPPGALLLVGENSKWNDRKGDAAGHRIVSRMQILGKFVNFEVVVATSDQAAIGAPPAGDGTTGWKTRSFILEGSLTSGQRLGEVMIITGGPPQQPISVNPSPFISPSVSRGISRVGSRSASRIGSAATSRANSPPRRGYDREDSMGYRNRGLATVGDSGTPARTGDADGDDFGSDLLSKYRQSFGPRRPSESGISRGQRPEAVQSIGVGFDRRQISGGWLQRGLDGDDERAYDNQNRLSYHPRMPEARADRGDREVQYAEPRALVGGQRASSYAHNFQVDGTIDYGEMEEDDQGMYSASTSRALSRLGSRLQTPIGSRPLSRFGSRLGSLHGSRSGSMAGSRLGSRVGSMAGSRTGSFANSLANSRAGSRQGSRFASPSMTPHSGGGGAMPLSDSMRRLSTRGMIPASGTEFDRQEFDRQGEAASGMATPSRSNAALSDLKSALMQAAGSMAGEAAEGRPKVVGSVSTKSCIVYLGELSIEVITDTDKSMPALFDGSTCR</sequence>
<evidence type="ECO:0000313" key="3">
    <source>
        <dbReference type="EMBL" id="CDF32212.1"/>
    </source>
</evidence>
<feature type="region of interest" description="Disordered" evidence="1">
    <location>
        <begin position="714"/>
        <end position="796"/>
    </location>
</feature>
<keyword evidence="4" id="KW-1185">Reference proteome</keyword>
<dbReference type="OrthoDB" id="284473at2759"/>
<evidence type="ECO:0000259" key="2">
    <source>
        <dbReference type="Pfam" id="PF03644"/>
    </source>
</evidence>
<dbReference type="GO" id="GO:0033925">
    <property type="term" value="F:mannosyl-glycoprotein endo-beta-N-acetylglucosaminidase activity"/>
    <property type="evidence" value="ECO:0007669"/>
    <property type="project" value="UniProtKB-EC"/>
</dbReference>
<dbReference type="GeneID" id="17319588"/>
<dbReference type="Pfam" id="PF03644">
    <property type="entry name" value="Glyco_hydro_85"/>
    <property type="match status" value="1"/>
</dbReference>
<dbReference type="GO" id="GO:0005829">
    <property type="term" value="C:cytosol"/>
    <property type="evidence" value="ECO:0007669"/>
    <property type="project" value="UniProtKB-SubCell"/>
</dbReference>
<feature type="region of interest" description="Disordered" evidence="1">
    <location>
        <begin position="512"/>
        <end position="604"/>
    </location>
</feature>
<name>R7Q0N4_CHOCR</name>
<dbReference type="AlphaFoldDB" id="R7Q0N4"/>
<dbReference type="RefSeq" id="XP_005711877.1">
    <property type="nucleotide sequence ID" value="XM_005711820.1"/>
</dbReference>
<dbReference type="PANTHER" id="PTHR13246">
    <property type="entry name" value="ENDO BETA N-ACETYLGLUCOSAMINIDASE"/>
    <property type="match status" value="1"/>
</dbReference>
<dbReference type="Gene3D" id="3.20.20.80">
    <property type="entry name" value="Glycosidases"/>
    <property type="match status" value="1"/>
</dbReference>
<accession>R7Q0N4</accession>
<reference evidence="4" key="1">
    <citation type="journal article" date="2013" name="Proc. Natl. Acad. Sci. U.S.A.">
        <title>Genome structure and metabolic features in the red seaweed Chondrus crispus shed light on evolution of the Archaeplastida.</title>
        <authorList>
            <person name="Collen J."/>
            <person name="Porcel B."/>
            <person name="Carre W."/>
            <person name="Ball S.G."/>
            <person name="Chaparro C."/>
            <person name="Tonon T."/>
            <person name="Barbeyron T."/>
            <person name="Michel G."/>
            <person name="Noel B."/>
            <person name="Valentin K."/>
            <person name="Elias M."/>
            <person name="Artiguenave F."/>
            <person name="Arun A."/>
            <person name="Aury J.M."/>
            <person name="Barbosa-Neto J.F."/>
            <person name="Bothwell J.H."/>
            <person name="Bouget F.Y."/>
            <person name="Brillet L."/>
            <person name="Cabello-Hurtado F."/>
            <person name="Capella-Gutierrez S."/>
            <person name="Charrier B."/>
            <person name="Cladiere L."/>
            <person name="Cock J.M."/>
            <person name="Coelho S.M."/>
            <person name="Colleoni C."/>
            <person name="Czjzek M."/>
            <person name="Da Silva C."/>
            <person name="Delage L."/>
            <person name="Denoeud F."/>
            <person name="Deschamps P."/>
            <person name="Dittami S.M."/>
            <person name="Gabaldon T."/>
            <person name="Gachon C.M."/>
            <person name="Groisillier A."/>
            <person name="Herve C."/>
            <person name="Jabbari K."/>
            <person name="Katinka M."/>
            <person name="Kloareg B."/>
            <person name="Kowalczyk N."/>
            <person name="Labadie K."/>
            <person name="Leblanc C."/>
            <person name="Lopez P.J."/>
            <person name="McLachlan D.H."/>
            <person name="Meslet-Cladiere L."/>
            <person name="Moustafa A."/>
            <person name="Nehr Z."/>
            <person name="Nyvall Collen P."/>
            <person name="Panaud O."/>
            <person name="Partensky F."/>
            <person name="Poulain J."/>
            <person name="Rensing S.A."/>
            <person name="Rousvoal S."/>
            <person name="Samson G."/>
            <person name="Symeonidi A."/>
            <person name="Weissenbach J."/>
            <person name="Zambounis A."/>
            <person name="Wincker P."/>
            <person name="Boyen C."/>
        </authorList>
    </citation>
    <scope>NUCLEOTIDE SEQUENCE [LARGE SCALE GENOMIC DNA]</scope>
    <source>
        <strain evidence="4">cv. Stackhouse</strain>
    </source>
</reference>
<protein>
    <submittedName>
        <fullName evidence="3">Endo-beta-N-acetylglucosaminidase GH85</fullName>
    </submittedName>
</protein>
<dbReference type="InterPro" id="IPR032979">
    <property type="entry name" value="ENGase"/>
</dbReference>
<dbReference type="Gramene" id="CDF32212">
    <property type="protein sequence ID" value="CDF32212"/>
    <property type="gene ID" value="CHC_T00009347001"/>
</dbReference>
<dbReference type="STRING" id="2769.R7Q0N4"/>
<dbReference type="EMBL" id="HG001460">
    <property type="protein sequence ID" value="CDF32212.1"/>
    <property type="molecule type" value="Genomic_DNA"/>
</dbReference>
<feature type="compositionally biased region" description="Low complexity" evidence="1">
    <location>
        <begin position="719"/>
        <end position="740"/>
    </location>
</feature>
<organism evidence="3 4">
    <name type="scientific">Chondrus crispus</name>
    <name type="common">Carrageen Irish moss</name>
    <name type="synonym">Polymorpha crispa</name>
    <dbReference type="NCBI Taxonomy" id="2769"/>
    <lineage>
        <taxon>Eukaryota</taxon>
        <taxon>Rhodophyta</taxon>
        <taxon>Florideophyceae</taxon>
        <taxon>Rhodymeniophycidae</taxon>
        <taxon>Gigartinales</taxon>
        <taxon>Gigartinaceae</taxon>
        <taxon>Chondrus</taxon>
    </lineage>
</organism>